<proteinExistence type="predicted"/>
<dbReference type="HOGENOM" id="CLU_407145_0_0_1"/>
<keyword evidence="2" id="KW-1185">Reference proteome</keyword>
<evidence type="ECO:0000313" key="2">
    <source>
        <dbReference type="Proteomes" id="UP000054524"/>
    </source>
</evidence>
<sequence length="675" mass="77294">MYCLNIDRFKESSFHIQEYLEEIYEECMKRETTSCESIITELEKIKEALHYKEEEIKDKNICFSGRGKIEELGNALSSIELSPESTQFIQIMQERDLVKKRGRYIDYCSLVEEDALLSNVESSAQLLEIAEFVQLLTCLASASPPPKKAHSGILETLSSVFGSSPEKEDKEASKTAAFQNAQAIKDLDLSEASSLIVSEELLHRLKRYRKKIISLAKESYSSAIEKNNLEEAMKTAVLFYTLDLKTYPIECLINNQKPLPYTAAFVADIDVVKDNALPDLNQYLTEVAERIEETVHIIKDMLINNHYMLDKSKSASVQNPAEIFLIIKKLLSNSFLPVTAALNSIDDPVEYLITLETILMHTTMLKDRICYILPCIKTRLKKHSVLHISEDLLLENETASMRVIFDGLSKAVITKKSTLKYKINGEVLTALKTPLEAVFRYMAYCHKVANRSAKLEYSPKILELLFNFQLRGFTLILDGVFSRKYAPYLGTKLHLDVYLCIKKYYKKVRTQSNEGFISSVLGKLNQIEAERNKNISSSEMHYLITRLDDLLGVYNTEETIDLLSSSFNYLPSAPIYKSIIKETFNIFYIKIKEKVYTRTTLKDVKRSIQYISALYKYSKTLKTPVDKSLKRLKDLLDSALVDESDLNRIFDLVKATSEEQKVIKRIRESINSKTP</sequence>
<evidence type="ECO:0000313" key="1">
    <source>
        <dbReference type="EMBL" id="KFG26196.1"/>
    </source>
</evidence>
<gene>
    <name evidence="1" type="ORF">NESG_01312</name>
</gene>
<protein>
    <submittedName>
        <fullName evidence="1">Uncharacterized protein</fullName>
    </submittedName>
</protein>
<accession>A0A086J228</accession>
<comment type="caution">
    <text evidence="1">The sequence shown here is derived from an EMBL/GenBank/DDBJ whole genome shotgun (WGS) entry which is preliminary data.</text>
</comment>
<dbReference type="AlphaFoldDB" id="A0A086J228"/>
<dbReference type="GeneID" id="77676285"/>
<organism evidence="1 2">
    <name type="scientific">Nematocida ausubeli (strain ATCC PRA-371 / ERTm2)</name>
    <name type="common">Nematode killer fungus</name>
    <dbReference type="NCBI Taxonomy" id="1913371"/>
    <lineage>
        <taxon>Eukaryota</taxon>
        <taxon>Fungi</taxon>
        <taxon>Fungi incertae sedis</taxon>
        <taxon>Microsporidia</taxon>
        <taxon>Nematocida</taxon>
    </lineage>
</organism>
<dbReference type="EMBL" id="AKIJ01000003">
    <property type="protein sequence ID" value="KFG26196.1"/>
    <property type="molecule type" value="Genomic_DNA"/>
</dbReference>
<dbReference type="Proteomes" id="UP000054524">
    <property type="component" value="Unassembled WGS sequence"/>
</dbReference>
<reference evidence="1 2" key="1">
    <citation type="journal article" date="2014" name="Genome Announc.">
        <title>Genome Sequence of the Microsporidian Species Nematocida sp1 Strain ERTm6 (ATCC PRA-372).</title>
        <authorList>
            <person name="Bakowski M.A."/>
            <person name="Priest M."/>
            <person name="Young S."/>
            <person name="Cuomo C.A."/>
            <person name="Troemel E.R."/>
        </authorList>
    </citation>
    <scope>NUCLEOTIDE SEQUENCE [LARGE SCALE GENOMIC DNA]</scope>
    <source>
        <strain evidence="1 2">ERTm6</strain>
    </source>
</reference>
<dbReference type="RefSeq" id="XP_052904751.1">
    <property type="nucleotide sequence ID" value="XM_053048946.1"/>
</dbReference>
<name>A0A086J228_NEMA1</name>